<gene>
    <name evidence="3" type="ORF">SMD31_06265</name>
</gene>
<feature type="compositionally biased region" description="Basic and acidic residues" evidence="1">
    <location>
        <begin position="52"/>
        <end position="73"/>
    </location>
</feature>
<dbReference type="RefSeq" id="WP_320499948.1">
    <property type="nucleotide sequence ID" value="NZ_JAXCLX010000001.1"/>
</dbReference>
<protein>
    <submittedName>
        <fullName evidence="3">Uncharacterized protein</fullName>
    </submittedName>
</protein>
<proteinExistence type="predicted"/>
<accession>A0ABU5DY82</accession>
<dbReference type="EMBL" id="JAXCLX010000001">
    <property type="protein sequence ID" value="MDY0871516.1"/>
    <property type="molecule type" value="Genomic_DNA"/>
</dbReference>
<evidence type="ECO:0000256" key="2">
    <source>
        <dbReference type="SAM" id="SignalP"/>
    </source>
</evidence>
<name>A0ABU5DY82_9PROT</name>
<feature type="signal peptide" evidence="2">
    <location>
        <begin position="1"/>
        <end position="25"/>
    </location>
</feature>
<keyword evidence="4" id="KW-1185">Reference proteome</keyword>
<feature type="region of interest" description="Disordered" evidence="1">
    <location>
        <begin position="24"/>
        <end position="115"/>
    </location>
</feature>
<feature type="chain" id="PRO_5046472491" evidence="2">
    <location>
        <begin position="26"/>
        <end position="115"/>
    </location>
</feature>
<dbReference type="Proteomes" id="UP001271769">
    <property type="component" value="Unassembled WGS sequence"/>
</dbReference>
<evidence type="ECO:0000313" key="3">
    <source>
        <dbReference type="EMBL" id="MDY0871516.1"/>
    </source>
</evidence>
<evidence type="ECO:0000256" key="1">
    <source>
        <dbReference type="SAM" id="MobiDB-lite"/>
    </source>
</evidence>
<organism evidence="3 4">
    <name type="scientific">Dongia rigui</name>
    <dbReference type="NCBI Taxonomy" id="940149"/>
    <lineage>
        <taxon>Bacteria</taxon>
        <taxon>Pseudomonadati</taxon>
        <taxon>Pseudomonadota</taxon>
        <taxon>Alphaproteobacteria</taxon>
        <taxon>Rhodospirillales</taxon>
        <taxon>Dongiaceae</taxon>
        <taxon>Dongia</taxon>
    </lineage>
</organism>
<evidence type="ECO:0000313" key="4">
    <source>
        <dbReference type="Proteomes" id="UP001271769"/>
    </source>
</evidence>
<reference evidence="3 4" key="1">
    <citation type="journal article" date="2013" name="Antonie Van Leeuwenhoek">
        <title>Dongia rigui sp. nov., isolated from freshwater of a large wetland in Korea.</title>
        <authorList>
            <person name="Baik K.S."/>
            <person name="Hwang Y.M."/>
            <person name="Choi J.S."/>
            <person name="Kwon J."/>
            <person name="Seong C.N."/>
        </authorList>
    </citation>
    <scope>NUCLEOTIDE SEQUENCE [LARGE SCALE GENOMIC DNA]</scope>
    <source>
        <strain evidence="3 4">04SU4-P</strain>
    </source>
</reference>
<sequence length="115" mass="12080">MKRAAIYAVTAALLVPLLAPGTVLADSGQLRDPTRCGTGPANCRKLPPTASDTRRNEPRLPSDTRRNDGDKPGLMHTSPLPSEGLQRNPDAPGSTGLDKGSTGITPYPKKKSVGH</sequence>
<keyword evidence="2" id="KW-0732">Signal</keyword>
<comment type="caution">
    <text evidence="3">The sequence shown here is derived from an EMBL/GenBank/DDBJ whole genome shotgun (WGS) entry which is preliminary data.</text>
</comment>